<name>A0AAW5VV52_9BURK</name>
<evidence type="ECO:0000259" key="8">
    <source>
        <dbReference type="Pfam" id="PF21981"/>
    </source>
</evidence>
<evidence type="ECO:0000259" key="7">
    <source>
        <dbReference type="Pfam" id="PF02631"/>
    </source>
</evidence>
<accession>A0AAW5VV52</accession>
<dbReference type="HAMAP" id="MF_01114">
    <property type="entry name" value="RecX"/>
    <property type="match status" value="1"/>
</dbReference>
<keyword evidence="4 5" id="KW-0963">Cytoplasm</keyword>
<dbReference type="Proteomes" id="UP001208074">
    <property type="component" value="Unassembled WGS sequence"/>
</dbReference>
<dbReference type="AlphaFoldDB" id="A0AAW5VV52"/>
<dbReference type="InterPro" id="IPR003783">
    <property type="entry name" value="Regulatory_RecX"/>
</dbReference>
<comment type="function">
    <text evidence="5">Modulates RecA activity.</text>
</comment>
<protein>
    <recommendedName>
        <fullName evidence="3 5">Regulatory protein RecX</fullName>
    </recommendedName>
</protein>
<dbReference type="Pfam" id="PF02631">
    <property type="entry name" value="RecX_HTH2"/>
    <property type="match status" value="1"/>
</dbReference>
<sequence length="193" mass="22014">MRERKQAQRERVAALSARPTRAGRNVEESSGDDAPAAEKKAPSKRPGLSLKARALNFLSRREYSRLELGRRLAPHAETAEEVEALLDALVEQKWLSNERFAHSVVNRRASRVGTRVILQELRQHGVDVEQTEIIKEELMATELERAKHVWSKKFSAPPDDPRSYAKQYRFMASRGFSGRILQQILGDWEDDPA</sequence>
<reference evidence="9" key="1">
    <citation type="submission" date="2022-11" db="EMBL/GenBank/DDBJ databases">
        <title>Biodiversity and phylogenetic relationships of bacteria.</title>
        <authorList>
            <person name="Machado R.A.R."/>
            <person name="Bhat A."/>
            <person name="Loulou A."/>
            <person name="Kallel S."/>
        </authorList>
    </citation>
    <scope>NUCLEOTIDE SEQUENCE</scope>
    <source>
        <strain evidence="9">DSM 16503</strain>
    </source>
</reference>
<evidence type="ECO:0000256" key="4">
    <source>
        <dbReference type="ARBA" id="ARBA00022490"/>
    </source>
</evidence>
<dbReference type="EMBL" id="JAPKNB010000003">
    <property type="protein sequence ID" value="MCX5564766.1"/>
    <property type="molecule type" value="Genomic_DNA"/>
</dbReference>
<feature type="domain" description="RecX second three-helical" evidence="7">
    <location>
        <begin position="98"/>
        <end position="129"/>
    </location>
</feature>
<dbReference type="Pfam" id="PF21981">
    <property type="entry name" value="RecX_HTH3"/>
    <property type="match status" value="1"/>
</dbReference>
<dbReference type="RefSeq" id="WP_258866202.1">
    <property type="nucleotide sequence ID" value="NZ_DAMDPO010000008.1"/>
</dbReference>
<dbReference type="PANTHER" id="PTHR33602">
    <property type="entry name" value="REGULATORY PROTEIN RECX FAMILY PROTEIN"/>
    <property type="match status" value="1"/>
</dbReference>
<evidence type="ECO:0000313" key="10">
    <source>
        <dbReference type="Proteomes" id="UP001208074"/>
    </source>
</evidence>
<feature type="domain" description="RecX third three-helical" evidence="8">
    <location>
        <begin position="142"/>
        <end position="184"/>
    </location>
</feature>
<dbReference type="GO" id="GO:0006282">
    <property type="term" value="P:regulation of DNA repair"/>
    <property type="evidence" value="ECO:0007669"/>
    <property type="project" value="UniProtKB-UniRule"/>
</dbReference>
<dbReference type="PANTHER" id="PTHR33602:SF1">
    <property type="entry name" value="REGULATORY PROTEIN RECX FAMILY PROTEIN"/>
    <property type="match status" value="1"/>
</dbReference>
<evidence type="ECO:0000313" key="9">
    <source>
        <dbReference type="EMBL" id="MCX5564766.1"/>
    </source>
</evidence>
<organism evidence="9 10">
    <name type="scientific">Alcaligenes phenolicus</name>
    <dbReference type="NCBI Taxonomy" id="232846"/>
    <lineage>
        <taxon>Bacteria</taxon>
        <taxon>Pseudomonadati</taxon>
        <taxon>Pseudomonadota</taxon>
        <taxon>Betaproteobacteria</taxon>
        <taxon>Burkholderiales</taxon>
        <taxon>Alcaligenaceae</taxon>
        <taxon>Alcaligenes</taxon>
    </lineage>
</organism>
<evidence type="ECO:0000256" key="2">
    <source>
        <dbReference type="ARBA" id="ARBA00009695"/>
    </source>
</evidence>
<dbReference type="InterPro" id="IPR053925">
    <property type="entry name" value="RecX_HTH_3rd"/>
</dbReference>
<dbReference type="Gene3D" id="1.10.10.10">
    <property type="entry name" value="Winged helix-like DNA-binding domain superfamily/Winged helix DNA-binding domain"/>
    <property type="match status" value="3"/>
</dbReference>
<comment type="similarity">
    <text evidence="2 5">Belongs to the RecX family.</text>
</comment>
<gene>
    <name evidence="5 9" type="primary">recX</name>
    <name evidence="9" type="ORF">OSH02_05295</name>
</gene>
<evidence type="ECO:0000256" key="1">
    <source>
        <dbReference type="ARBA" id="ARBA00004496"/>
    </source>
</evidence>
<dbReference type="InterPro" id="IPR053924">
    <property type="entry name" value="RecX_HTH_2nd"/>
</dbReference>
<dbReference type="InterPro" id="IPR036388">
    <property type="entry name" value="WH-like_DNA-bd_sf"/>
</dbReference>
<feature type="region of interest" description="Disordered" evidence="6">
    <location>
        <begin position="1"/>
        <end position="46"/>
    </location>
</feature>
<evidence type="ECO:0000256" key="3">
    <source>
        <dbReference type="ARBA" id="ARBA00018111"/>
    </source>
</evidence>
<evidence type="ECO:0000256" key="5">
    <source>
        <dbReference type="HAMAP-Rule" id="MF_01114"/>
    </source>
</evidence>
<feature type="compositionally biased region" description="Basic and acidic residues" evidence="6">
    <location>
        <begin position="1"/>
        <end position="12"/>
    </location>
</feature>
<dbReference type="GO" id="GO:0005737">
    <property type="term" value="C:cytoplasm"/>
    <property type="evidence" value="ECO:0007669"/>
    <property type="project" value="UniProtKB-SubCell"/>
</dbReference>
<comment type="caution">
    <text evidence="9">The sequence shown here is derived from an EMBL/GenBank/DDBJ whole genome shotgun (WGS) entry which is preliminary data.</text>
</comment>
<evidence type="ECO:0000256" key="6">
    <source>
        <dbReference type="SAM" id="MobiDB-lite"/>
    </source>
</evidence>
<proteinExistence type="inferred from homology"/>
<dbReference type="NCBIfam" id="NF001055">
    <property type="entry name" value="PRK00117.2-5"/>
    <property type="match status" value="1"/>
</dbReference>
<comment type="subcellular location">
    <subcellularLocation>
        <location evidence="1 5">Cytoplasm</location>
    </subcellularLocation>
</comment>